<name>A0A8C3SUP5_CHESE</name>
<accession>A0A8C3SUP5</accession>
<dbReference type="Pfam" id="PF20865">
    <property type="entry name" value="FAM186A-B_C"/>
    <property type="match status" value="1"/>
</dbReference>
<dbReference type="AlphaFoldDB" id="A0A8C3SUP5"/>
<evidence type="ECO:0000313" key="5">
    <source>
        <dbReference type="Proteomes" id="UP000694403"/>
    </source>
</evidence>
<dbReference type="Proteomes" id="UP000694403">
    <property type="component" value="Unplaced"/>
</dbReference>
<evidence type="ECO:0000259" key="3">
    <source>
        <dbReference type="Pfam" id="PF20865"/>
    </source>
</evidence>
<feature type="region of interest" description="Disordered" evidence="1">
    <location>
        <begin position="62"/>
        <end position="86"/>
    </location>
</feature>
<feature type="compositionally biased region" description="Polar residues" evidence="1">
    <location>
        <begin position="62"/>
        <end position="75"/>
    </location>
</feature>
<dbReference type="InterPro" id="IPR049146">
    <property type="entry name" value="FAM186A_B_C"/>
</dbReference>
<keyword evidence="5" id="KW-1185">Reference proteome</keyword>
<proteinExistence type="predicted"/>
<reference evidence="4" key="1">
    <citation type="submission" date="2025-08" db="UniProtKB">
        <authorList>
            <consortium name="Ensembl"/>
        </authorList>
    </citation>
    <scope>IDENTIFICATION</scope>
</reference>
<reference evidence="4" key="2">
    <citation type="submission" date="2025-09" db="UniProtKB">
        <authorList>
            <consortium name="Ensembl"/>
        </authorList>
    </citation>
    <scope>IDENTIFICATION</scope>
</reference>
<sequence length="342" mass="39224">MALERKLEECFSKMKVKYSSSLEEQMLPRSLELTEEHGEEAKPSLEVLPEIFIPGKESKVSLRSQAQSTEETSWLPTRAQKTKGKSVVPSSMSEKRYWVDVEAQRENLVLLGQATQKCRVPPHLHMQAKEVITETLHTDVERLALLFHKYISFCHLQQTLMSRLEAARAVNDGAEVRNLYTYVERVDAYRKKVLQCWVAKQKTAEQARRHCLGKMISLFAQVSFWGEVLFSVPTDDPADITGITKRRVWPLVFIGHFYKLLLAEDLDIIIIIILLFIILLPVCDQIESVWRTDVISHSFPIVPKPPVSLLWSQAGGFPDIPRFLELDVSSVRSKPLRTLQTR</sequence>
<dbReference type="Ensembl" id="ENSCSRT00000019910.1">
    <property type="protein sequence ID" value="ENSCSRP00000019039.1"/>
    <property type="gene ID" value="ENSCSRG00000014512.1"/>
</dbReference>
<evidence type="ECO:0000313" key="4">
    <source>
        <dbReference type="Ensembl" id="ENSCSRP00000019039.1"/>
    </source>
</evidence>
<keyword evidence="2" id="KW-1133">Transmembrane helix</keyword>
<dbReference type="PANTHER" id="PTHR33590:SF1">
    <property type="entry name" value="PDZ DOMAIN-CONTAINING PROTEIN"/>
    <property type="match status" value="1"/>
</dbReference>
<keyword evidence="2" id="KW-0812">Transmembrane</keyword>
<keyword evidence="2" id="KW-0472">Membrane</keyword>
<dbReference type="PANTHER" id="PTHR33590">
    <property type="entry name" value="GLUTENIN, HIGH MOLECULAR WEIGHT SUBUNIT PW212-RELATED PROTEIN"/>
    <property type="match status" value="1"/>
</dbReference>
<evidence type="ECO:0000256" key="2">
    <source>
        <dbReference type="SAM" id="Phobius"/>
    </source>
</evidence>
<feature type="domain" description="FAM186A/B C-terminal" evidence="3">
    <location>
        <begin position="94"/>
        <end position="327"/>
    </location>
</feature>
<organism evidence="4 5">
    <name type="scientific">Chelydra serpentina</name>
    <name type="common">Snapping turtle</name>
    <name type="synonym">Testudo serpentina</name>
    <dbReference type="NCBI Taxonomy" id="8475"/>
    <lineage>
        <taxon>Eukaryota</taxon>
        <taxon>Metazoa</taxon>
        <taxon>Chordata</taxon>
        <taxon>Craniata</taxon>
        <taxon>Vertebrata</taxon>
        <taxon>Euteleostomi</taxon>
        <taxon>Archelosauria</taxon>
        <taxon>Testudinata</taxon>
        <taxon>Testudines</taxon>
        <taxon>Cryptodira</taxon>
        <taxon>Durocryptodira</taxon>
        <taxon>Americhelydia</taxon>
        <taxon>Chelydroidea</taxon>
        <taxon>Chelydridae</taxon>
        <taxon>Chelydra</taxon>
    </lineage>
</organism>
<protein>
    <recommendedName>
        <fullName evidence="3">FAM186A/B C-terminal domain-containing protein</fullName>
    </recommendedName>
</protein>
<feature type="transmembrane region" description="Helical" evidence="2">
    <location>
        <begin position="266"/>
        <end position="283"/>
    </location>
</feature>
<evidence type="ECO:0000256" key="1">
    <source>
        <dbReference type="SAM" id="MobiDB-lite"/>
    </source>
</evidence>